<evidence type="ECO:0000256" key="4">
    <source>
        <dbReference type="ARBA" id="ARBA00023136"/>
    </source>
</evidence>
<feature type="non-terminal residue" evidence="6">
    <location>
        <position position="1"/>
    </location>
</feature>
<keyword evidence="3" id="KW-1133">Transmembrane helix</keyword>
<dbReference type="PANTHER" id="PTHR12911:SF8">
    <property type="entry name" value="KLAROID PROTEIN-RELATED"/>
    <property type="match status" value="1"/>
</dbReference>
<evidence type="ECO:0000256" key="3">
    <source>
        <dbReference type="ARBA" id="ARBA00022989"/>
    </source>
</evidence>
<dbReference type="Gene3D" id="2.60.120.260">
    <property type="entry name" value="Galactose-binding domain-like"/>
    <property type="match status" value="1"/>
</dbReference>
<dbReference type="Pfam" id="PF07738">
    <property type="entry name" value="Sad1_UNC"/>
    <property type="match status" value="1"/>
</dbReference>
<accession>A0A1B6HHI7</accession>
<dbReference type="InterPro" id="IPR012919">
    <property type="entry name" value="SUN_dom"/>
</dbReference>
<protein>
    <recommendedName>
        <fullName evidence="5">SUN domain-containing protein</fullName>
    </recommendedName>
</protein>
<feature type="non-terminal residue" evidence="6">
    <location>
        <position position="167"/>
    </location>
</feature>
<dbReference type="InterPro" id="IPR045119">
    <property type="entry name" value="SUN1-5"/>
</dbReference>
<keyword evidence="2" id="KW-0812">Transmembrane</keyword>
<sequence length="167" mass="18851">EILRKNVVELTLKERKYVEEITTLRSEFDLYKKDMTGLVDYAYNGRIVSIGNTETYQTEGLEILGFRIRCGDNKLEARILEKSVMPGDCWPFKGHEGSAVIELVDEIIVNKVSLEHAPRDLLSDGAIASAPYEFSLWGLYDNANGDVPPHSFGVFTYRLSGPEVQTF</sequence>
<reference evidence="6" key="1">
    <citation type="submission" date="2015-11" db="EMBL/GenBank/DDBJ databases">
        <title>De novo transcriptome assembly of four potential Pierce s Disease insect vectors from Arizona vineyards.</title>
        <authorList>
            <person name="Tassone E.E."/>
        </authorList>
    </citation>
    <scope>NUCLEOTIDE SEQUENCE</scope>
</reference>
<keyword evidence="4" id="KW-0472">Membrane</keyword>
<dbReference type="PROSITE" id="PS51469">
    <property type="entry name" value="SUN"/>
    <property type="match status" value="1"/>
</dbReference>
<dbReference type="PANTHER" id="PTHR12911">
    <property type="entry name" value="SAD1/UNC-84-LIKE PROTEIN-RELATED"/>
    <property type="match status" value="1"/>
</dbReference>
<evidence type="ECO:0000259" key="5">
    <source>
        <dbReference type="PROSITE" id="PS51469"/>
    </source>
</evidence>
<evidence type="ECO:0000256" key="1">
    <source>
        <dbReference type="ARBA" id="ARBA00004370"/>
    </source>
</evidence>
<dbReference type="AlphaFoldDB" id="A0A1B6HHI7"/>
<evidence type="ECO:0000313" key="6">
    <source>
        <dbReference type="EMBL" id="JAS74055.1"/>
    </source>
</evidence>
<dbReference type="GO" id="GO:0043495">
    <property type="term" value="F:protein-membrane adaptor activity"/>
    <property type="evidence" value="ECO:0007669"/>
    <property type="project" value="TreeGrafter"/>
</dbReference>
<dbReference type="EMBL" id="GECU01033651">
    <property type="protein sequence ID" value="JAS74055.1"/>
    <property type="molecule type" value="Transcribed_RNA"/>
</dbReference>
<comment type="subcellular location">
    <subcellularLocation>
        <location evidence="1">Membrane</location>
    </subcellularLocation>
</comment>
<gene>
    <name evidence="6" type="ORF">g.5028</name>
</gene>
<dbReference type="GO" id="GO:0005635">
    <property type="term" value="C:nuclear envelope"/>
    <property type="evidence" value="ECO:0007669"/>
    <property type="project" value="UniProtKB-ARBA"/>
</dbReference>
<feature type="domain" description="SUN" evidence="5">
    <location>
        <begin position="44"/>
        <end position="167"/>
    </location>
</feature>
<proteinExistence type="predicted"/>
<evidence type="ECO:0000256" key="2">
    <source>
        <dbReference type="ARBA" id="ARBA00022692"/>
    </source>
</evidence>
<dbReference type="GO" id="GO:0016020">
    <property type="term" value="C:membrane"/>
    <property type="evidence" value="ECO:0007669"/>
    <property type="project" value="UniProtKB-SubCell"/>
</dbReference>
<organism evidence="6">
    <name type="scientific">Homalodisca liturata</name>
    <dbReference type="NCBI Taxonomy" id="320908"/>
    <lineage>
        <taxon>Eukaryota</taxon>
        <taxon>Metazoa</taxon>
        <taxon>Ecdysozoa</taxon>
        <taxon>Arthropoda</taxon>
        <taxon>Hexapoda</taxon>
        <taxon>Insecta</taxon>
        <taxon>Pterygota</taxon>
        <taxon>Neoptera</taxon>
        <taxon>Paraneoptera</taxon>
        <taxon>Hemiptera</taxon>
        <taxon>Auchenorrhyncha</taxon>
        <taxon>Membracoidea</taxon>
        <taxon>Cicadellidae</taxon>
        <taxon>Cicadellinae</taxon>
        <taxon>Proconiini</taxon>
        <taxon>Homalodisca</taxon>
    </lineage>
</organism>
<name>A0A1B6HHI7_9HEMI</name>